<dbReference type="GO" id="GO:0016020">
    <property type="term" value="C:membrane"/>
    <property type="evidence" value="ECO:0007669"/>
    <property type="project" value="UniProtKB-SubCell"/>
</dbReference>
<dbReference type="PROSITE" id="PS50262">
    <property type="entry name" value="G_PROTEIN_RECEP_F1_2"/>
    <property type="match status" value="1"/>
</dbReference>
<comment type="subcellular location">
    <subcellularLocation>
        <location evidence="1">Membrane</location>
    </subcellularLocation>
</comment>
<evidence type="ECO:0000256" key="5">
    <source>
        <dbReference type="SAM" id="MobiDB-lite"/>
    </source>
</evidence>
<feature type="transmembrane region" description="Helical" evidence="6">
    <location>
        <begin position="218"/>
        <end position="236"/>
    </location>
</feature>
<evidence type="ECO:0000256" key="6">
    <source>
        <dbReference type="SAM" id="Phobius"/>
    </source>
</evidence>
<feature type="transmembrane region" description="Helical" evidence="6">
    <location>
        <begin position="256"/>
        <end position="275"/>
    </location>
</feature>
<name>A0A8S1EVR2_9PELO</name>
<dbReference type="SUPFAM" id="SSF81321">
    <property type="entry name" value="Family A G protein-coupled receptor-like"/>
    <property type="match status" value="1"/>
</dbReference>
<keyword evidence="4 6" id="KW-0472">Membrane</keyword>
<evidence type="ECO:0000313" key="9">
    <source>
        <dbReference type="Proteomes" id="UP000494206"/>
    </source>
</evidence>
<gene>
    <name evidence="8" type="ORF">CBOVIS_LOCUS8067</name>
</gene>
<dbReference type="InterPro" id="IPR017452">
    <property type="entry name" value="GPCR_Rhodpsn_7TM"/>
</dbReference>
<feature type="transmembrane region" description="Helical" evidence="6">
    <location>
        <begin position="170"/>
        <end position="197"/>
    </location>
</feature>
<evidence type="ECO:0000313" key="8">
    <source>
        <dbReference type="EMBL" id="CAB3405928.1"/>
    </source>
</evidence>
<dbReference type="AlphaFoldDB" id="A0A8S1EVR2"/>
<evidence type="ECO:0000256" key="2">
    <source>
        <dbReference type="ARBA" id="ARBA00022692"/>
    </source>
</evidence>
<dbReference type="Proteomes" id="UP000494206">
    <property type="component" value="Unassembled WGS sequence"/>
</dbReference>
<keyword evidence="9" id="KW-1185">Reference proteome</keyword>
<reference evidence="8 9" key="1">
    <citation type="submission" date="2020-04" db="EMBL/GenBank/DDBJ databases">
        <authorList>
            <person name="Laetsch R D."/>
            <person name="Stevens L."/>
            <person name="Kumar S."/>
            <person name="Blaxter L. M."/>
        </authorList>
    </citation>
    <scope>NUCLEOTIDE SEQUENCE [LARGE SCALE GENOMIC DNA]</scope>
</reference>
<evidence type="ECO:0000259" key="7">
    <source>
        <dbReference type="PROSITE" id="PS50262"/>
    </source>
</evidence>
<comment type="caution">
    <text evidence="8">The sequence shown here is derived from an EMBL/GenBank/DDBJ whole genome shotgun (WGS) entry which is preliminary data.</text>
</comment>
<evidence type="ECO:0000256" key="4">
    <source>
        <dbReference type="ARBA" id="ARBA00023136"/>
    </source>
</evidence>
<dbReference type="PANTHER" id="PTHR23360">
    <property type="entry name" value="G-PROTEIN COUPLED RECEPTORS FAMILY 1 PROFILE DOMAIN-CONTAINING PROTEIN-RELATED"/>
    <property type="match status" value="1"/>
</dbReference>
<feature type="region of interest" description="Disordered" evidence="5">
    <location>
        <begin position="336"/>
        <end position="369"/>
    </location>
</feature>
<dbReference type="PANTHER" id="PTHR23360:SF34">
    <property type="entry name" value="G-PROTEIN COUPLED RECEPTORS FAMILY 1 PROFILE DOMAIN-CONTAINING PROTEIN-RELATED"/>
    <property type="match status" value="1"/>
</dbReference>
<feature type="domain" description="G-protein coupled receptors family 1 profile" evidence="7">
    <location>
        <begin position="20"/>
        <end position="271"/>
    </location>
</feature>
<proteinExistence type="predicted"/>
<evidence type="ECO:0000256" key="3">
    <source>
        <dbReference type="ARBA" id="ARBA00022989"/>
    </source>
</evidence>
<keyword evidence="2 6" id="KW-0812">Transmembrane</keyword>
<dbReference type="OrthoDB" id="5813285at2759"/>
<feature type="transmembrane region" description="Helical" evidence="6">
    <location>
        <begin position="97"/>
        <end position="118"/>
    </location>
</feature>
<accession>A0A8S1EVR2</accession>
<evidence type="ECO:0000256" key="1">
    <source>
        <dbReference type="ARBA" id="ARBA00004370"/>
    </source>
</evidence>
<feature type="transmembrane region" description="Helical" evidence="6">
    <location>
        <begin position="125"/>
        <end position="150"/>
    </location>
</feature>
<keyword evidence="3 6" id="KW-1133">Transmembrane helix</keyword>
<protein>
    <recommendedName>
        <fullName evidence="7">G-protein coupled receptors family 1 profile domain-containing protein</fullName>
    </recommendedName>
</protein>
<dbReference type="EMBL" id="CADEPM010000005">
    <property type="protein sequence ID" value="CAB3405928.1"/>
    <property type="molecule type" value="Genomic_DNA"/>
</dbReference>
<sequence length="369" mass="42058">MSFAANMYLYLAEGIIICTTNSMLMWCIVSDQRNRRRREFILVGAQGIADLFYAIAFMMIANLRLGLFFENKLTKTVPTNECAFIPALWLHNIATPLLGLLPMTTSFNFLLCSVAPLWYMRAGHLYTFILLLIPFTTTLILVVVNAILLIDVKIPISALCIAANGAAHHVAYNVMLFFRIVANLASALIYAFILIYLKKNHGGSLKELSPQQLKMHRNAKITLGLVTTNSMVLLFAPDVLLFLNPFNITKFYSTPLYSMTLSKTMINFVIYMWRYRELRNIILSRLFTCLPSHLNVHFQKYLMSTQEASMAPRSAFQTRSSIQQEKISIANRRTSIAPGSINPRLPRPMDPIEEFERRPGRLPPIRLPR</sequence>
<dbReference type="Gene3D" id="1.20.1070.10">
    <property type="entry name" value="Rhodopsin 7-helix transmembrane proteins"/>
    <property type="match status" value="1"/>
</dbReference>
<feature type="transmembrane region" description="Helical" evidence="6">
    <location>
        <begin position="6"/>
        <end position="28"/>
    </location>
</feature>
<dbReference type="InterPro" id="IPR047130">
    <property type="entry name" value="7TM_GPCR_Srsx_nematod"/>
</dbReference>
<feature type="transmembrane region" description="Helical" evidence="6">
    <location>
        <begin position="40"/>
        <end position="61"/>
    </location>
</feature>
<organism evidence="8 9">
    <name type="scientific">Caenorhabditis bovis</name>
    <dbReference type="NCBI Taxonomy" id="2654633"/>
    <lineage>
        <taxon>Eukaryota</taxon>
        <taxon>Metazoa</taxon>
        <taxon>Ecdysozoa</taxon>
        <taxon>Nematoda</taxon>
        <taxon>Chromadorea</taxon>
        <taxon>Rhabditida</taxon>
        <taxon>Rhabditina</taxon>
        <taxon>Rhabditomorpha</taxon>
        <taxon>Rhabditoidea</taxon>
        <taxon>Rhabditidae</taxon>
        <taxon>Peloderinae</taxon>
        <taxon>Caenorhabditis</taxon>
    </lineage>
</organism>